<evidence type="ECO:0000256" key="6">
    <source>
        <dbReference type="ARBA" id="ARBA00022842"/>
    </source>
</evidence>
<dbReference type="AlphaFoldDB" id="A0A0P1B480"/>
<dbReference type="GO" id="GO:0006796">
    <property type="term" value="P:phosphate-containing compound metabolic process"/>
    <property type="evidence" value="ECO:0007669"/>
    <property type="project" value="InterPro"/>
</dbReference>
<keyword evidence="4" id="KW-0479">Metal-binding</keyword>
<dbReference type="PANTHER" id="PTHR10286">
    <property type="entry name" value="INORGANIC PYROPHOSPHATASE"/>
    <property type="match status" value="1"/>
</dbReference>
<evidence type="ECO:0000256" key="5">
    <source>
        <dbReference type="ARBA" id="ARBA00022801"/>
    </source>
</evidence>
<organism evidence="7 8">
    <name type="scientific">Plasmopara halstedii</name>
    <name type="common">Downy mildew of sunflower</name>
    <dbReference type="NCBI Taxonomy" id="4781"/>
    <lineage>
        <taxon>Eukaryota</taxon>
        <taxon>Sar</taxon>
        <taxon>Stramenopiles</taxon>
        <taxon>Oomycota</taxon>
        <taxon>Peronosporomycetes</taxon>
        <taxon>Peronosporales</taxon>
        <taxon>Peronosporaceae</taxon>
        <taxon>Plasmopara</taxon>
    </lineage>
</organism>
<comment type="similarity">
    <text evidence="2">Belongs to the PPase family.</text>
</comment>
<evidence type="ECO:0000256" key="3">
    <source>
        <dbReference type="ARBA" id="ARBA00012146"/>
    </source>
</evidence>
<dbReference type="RefSeq" id="XP_024585674.1">
    <property type="nucleotide sequence ID" value="XM_024720480.1"/>
</dbReference>
<dbReference type="SUPFAM" id="SSF50324">
    <property type="entry name" value="Inorganic pyrophosphatase"/>
    <property type="match status" value="1"/>
</dbReference>
<keyword evidence="5" id="KW-0378">Hydrolase</keyword>
<evidence type="ECO:0000256" key="4">
    <source>
        <dbReference type="ARBA" id="ARBA00022723"/>
    </source>
</evidence>
<dbReference type="EMBL" id="CCYD01003042">
    <property type="protein sequence ID" value="CEG49305.1"/>
    <property type="molecule type" value="Genomic_DNA"/>
</dbReference>
<evidence type="ECO:0000313" key="7">
    <source>
        <dbReference type="EMBL" id="CEG49305.1"/>
    </source>
</evidence>
<dbReference type="GO" id="GO:0000287">
    <property type="term" value="F:magnesium ion binding"/>
    <property type="evidence" value="ECO:0007669"/>
    <property type="project" value="InterPro"/>
</dbReference>
<dbReference type="STRING" id="4781.A0A0P1B480"/>
<name>A0A0P1B480_PLAHL</name>
<dbReference type="GO" id="GO:0004427">
    <property type="term" value="F:inorganic diphosphate phosphatase activity"/>
    <property type="evidence" value="ECO:0007669"/>
    <property type="project" value="UniProtKB-EC"/>
</dbReference>
<dbReference type="GO" id="GO:0005737">
    <property type="term" value="C:cytoplasm"/>
    <property type="evidence" value="ECO:0007669"/>
    <property type="project" value="InterPro"/>
</dbReference>
<protein>
    <recommendedName>
        <fullName evidence="3">inorganic diphosphatase</fullName>
        <ecNumber evidence="3">3.6.1.1</ecNumber>
    </recommendedName>
</protein>
<reference evidence="8" key="1">
    <citation type="submission" date="2014-09" db="EMBL/GenBank/DDBJ databases">
        <authorList>
            <person name="Sharma Rahul"/>
            <person name="Thines Marco"/>
        </authorList>
    </citation>
    <scope>NUCLEOTIDE SEQUENCE [LARGE SCALE GENOMIC DNA]</scope>
</reference>
<keyword evidence="8" id="KW-1185">Reference proteome</keyword>
<dbReference type="OMA" id="KQTHESW"/>
<evidence type="ECO:0000256" key="1">
    <source>
        <dbReference type="ARBA" id="ARBA00001946"/>
    </source>
</evidence>
<dbReference type="EC" id="3.6.1.1" evidence="3"/>
<comment type="cofactor">
    <cofactor evidence="1">
        <name>Mg(2+)</name>
        <dbReference type="ChEBI" id="CHEBI:18420"/>
    </cofactor>
</comment>
<proteinExistence type="inferred from homology"/>
<dbReference type="Pfam" id="PF00719">
    <property type="entry name" value="Pyrophosphatase"/>
    <property type="match status" value="1"/>
</dbReference>
<dbReference type="GeneID" id="36402130"/>
<dbReference type="InterPro" id="IPR036649">
    <property type="entry name" value="Pyrophosphatase_sf"/>
</dbReference>
<evidence type="ECO:0000256" key="2">
    <source>
        <dbReference type="ARBA" id="ARBA00006220"/>
    </source>
</evidence>
<dbReference type="Proteomes" id="UP000054928">
    <property type="component" value="Unassembled WGS sequence"/>
</dbReference>
<dbReference type="InterPro" id="IPR008162">
    <property type="entry name" value="Pyrophosphatase"/>
</dbReference>
<dbReference type="OrthoDB" id="1608002at2759"/>
<keyword evidence="6" id="KW-0460">Magnesium</keyword>
<sequence>MIDSGETDWKVIAINVNDPLAANVNDLSDLQNTPLRDIVSQVYRWFRDYKVPDGKPPSDFAFNGDAQSKDFAVEVIKQTHESWKQLTGDKLKFTTKLWTGNYVNS</sequence>
<accession>A0A0P1B480</accession>
<evidence type="ECO:0000313" key="8">
    <source>
        <dbReference type="Proteomes" id="UP000054928"/>
    </source>
</evidence>
<dbReference type="Gene3D" id="3.90.80.10">
    <property type="entry name" value="Inorganic pyrophosphatase"/>
    <property type="match status" value="1"/>
</dbReference>